<comment type="caution">
    <text evidence="2">The sequence shown here is derived from an EMBL/GenBank/DDBJ whole genome shotgun (WGS) entry which is preliminary data.</text>
</comment>
<feature type="signal peptide" evidence="1">
    <location>
        <begin position="1"/>
        <end position="18"/>
    </location>
</feature>
<organism evidence="2 3">
    <name type="scientific">Flavobacterium azizsancarii</name>
    <dbReference type="NCBI Taxonomy" id="2961580"/>
    <lineage>
        <taxon>Bacteria</taxon>
        <taxon>Pseudomonadati</taxon>
        <taxon>Bacteroidota</taxon>
        <taxon>Flavobacteriia</taxon>
        <taxon>Flavobacteriales</taxon>
        <taxon>Flavobacteriaceae</taxon>
        <taxon>Flavobacterium</taxon>
    </lineage>
</organism>
<evidence type="ECO:0000313" key="3">
    <source>
        <dbReference type="Proteomes" id="UP001212170"/>
    </source>
</evidence>
<reference evidence="2 3" key="1">
    <citation type="journal article" date="2023" name="Chemosphere">
        <title>Whole genome analysis of Flavobacterium aziz-sancarii sp. nov., isolated from Ardley Island (Antarctica), revealed a rich resistome and bioremediation potential.</title>
        <authorList>
            <person name="Otur C."/>
            <person name="Okay S."/>
            <person name="Kurt-Kizildogan A."/>
        </authorList>
    </citation>
    <scope>NUCLEOTIDE SEQUENCE [LARGE SCALE GENOMIC DNA]</scope>
    <source>
        <strain evidence="2 3">AC</strain>
    </source>
</reference>
<sequence>MKKLLLFFLLASPSVLLSQTILNSFPLDLKRIDENSQILSAEDVKNHDVYVFASDSKNINILKYSKSFFLKNQFTDSIKDAEDRSLLGSSISDDGNPTLYWSSRKSQNIKIIKYYLDNNTSRALNFNIPENNEYIITTFQKNNNFYILGKEKNSQHLLLYELKNGKCEIKMFDFSAFRFQNERGQNLTFSSLIRYFPIQKMESDDFNPLDKAVSINKLYVLEDRIILTFDYNQKTTQVFDLNMGTADITEKNFNQPDSKILSKSSNSFYSENKLFQITANKQELLFAIKDFDSEKTIKSISVSKKDTIRFKNSPLFAQTNDNKPREIKTTNKFLSQLSDLSVGISVFKNNKNSYITFGGYLEYIVSDFNYGQNNSFENFERQVQYRQSKMVYFDSMLNADLDFVPTEKSAPLAIDNIFYYLSMNKNAALKNIIKLKDYYILSYYDTALKQYTIRKFTDGFIREDSGNPISNKAIFSNSLPIKKP</sequence>
<accession>A0ABT4W7K7</accession>
<dbReference type="RefSeq" id="WP_271333989.1">
    <property type="nucleotide sequence ID" value="NZ_JAMZNK010000001.1"/>
</dbReference>
<gene>
    <name evidence="2" type="ORF">NJT12_00630</name>
</gene>
<evidence type="ECO:0000313" key="2">
    <source>
        <dbReference type="EMBL" id="MDA6068109.1"/>
    </source>
</evidence>
<name>A0ABT4W7K7_9FLAO</name>
<dbReference type="EMBL" id="JAMZNK010000001">
    <property type="protein sequence ID" value="MDA6068109.1"/>
    <property type="molecule type" value="Genomic_DNA"/>
</dbReference>
<keyword evidence="3" id="KW-1185">Reference proteome</keyword>
<keyword evidence="1" id="KW-0732">Signal</keyword>
<proteinExistence type="predicted"/>
<evidence type="ECO:0000256" key="1">
    <source>
        <dbReference type="SAM" id="SignalP"/>
    </source>
</evidence>
<dbReference type="Proteomes" id="UP001212170">
    <property type="component" value="Unassembled WGS sequence"/>
</dbReference>
<protein>
    <submittedName>
        <fullName evidence="2">Uncharacterized protein</fullName>
    </submittedName>
</protein>
<feature type="chain" id="PRO_5046036234" evidence="1">
    <location>
        <begin position="19"/>
        <end position="484"/>
    </location>
</feature>